<dbReference type="AlphaFoldDB" id="K1YE15"/>
<reference evidence="1" key="1">
    <citation type="journal article" date="2012" name="Science">
        <title>Fermentation, hydrogen, and sulfur metabolism in multiple uncultivated bacterial phyla.</title>
        <authorList>
            <person name="Wrighton K.C."/>
            <person name="Thomas B.C."/>
            <person name="Sharon I."/>
            <person name="Miller C.S."/>
            <person name="Castelle C.J."/>
            <person name="VerBerkmoes N.C."/>
            <person name="Wilkins M.J."/>
            <person name="Hettich R.L."/>
            <person name="Lipton M.S."/>
            <person name="Williams K.H."/>
            <person name="Long P.E."/>
            <person name="Banfield J.F."/>
        </authorList>
    </citation>
    <scope>NUCLEOTIDE SEQUENCE [LARGE SCALE GENOMIC DNA]</scope>
</reference>
<protein>
    <submittedName>
        <fullName evidence="1">Uncharacterized protein</fullName>
    </submittedName>
</protein>
<evidence type="ECO:0000313" key="1">
    <source>
        <dbReference type="EMBL" id="EKD30498.1"/>
    </source>
</evidence>
<comment type="caution">
    <text evidence="1">The sequence shown here is derived from an EMBL/GenBank/DDBJ whole genome shotgun (WGS) entry which is preliminary data.</text>
</comment>
<name>K1YE15_9BACT</name>
<gene>
    <name evidence="1" type="ORF">ACD_78C00034G0006</name>
</gene>
<sequence>MIENPFQPGWIPEQTYVKINLSWELKKALWLRKVKYIYWPSKVWKTTILSKVFEEERLDYKKVVCSEEKTADEIEREIFELKKISVWEKDTREVSGGGGVEIPLIVKVDTTIKGITEKSKTDERIIRTQTACYFWIDDFHLLSLIERNRLSARLKRLSEEGVNIVIVWVDHTRWELLRKVSDLAWRIEFIKADWWNEEDLHKIISSWFKAKLTTNQIELITPLILKGSFKNPQIVQDLCAFVFNELFVDSNDSSISDELLRGLVNRWFDRLQKNALDGSHSNIVLLFRWPDSRGKERIKIKFEGFEWDSYFVLFNKVATSNELIIQLDKRVIWMDNAHISNFLTRAAVWWIEQWNKITPTQGPFYYNEETKELYILDPYTILAMRWYLSEQDSKIK</sequence>
<organism evidence="1">
    <name type="scientific">uncultured bacterium</name>
    <name type="common">gcode 4</name>
    <dbReference type="NCBI Taxonomy" id="1234023"/>
    <lineage>
        <taxon>Bacteria</taxon>
        <taxon>environmental samples</taxon>
    </lineage>
</organism>
<accession>K1YE15</accession>
<proteinExistence type="predicted"/>
<dbReference type="EMBL" id="AMFJ01034034">
    <property type="protein sequence ID" value="EKD30498.1"/>
    <property type="molecule type" value="Genomic_DNA"/>
</dbReference>